<gene>
    <name evidence="3" type="ORF">HT102_03005</name>
</gene>
<dbReference type="InterPro" id="IPR037465">
    <property type="entry name" value="YlxR"/>
</dbReference>
<dbReference type="PANTHER" id="PTHR34215:SF1">
    <property type="entry name" value="YLXR DOMAIN-CONTAINING PROTEIN"/>
    <property type="match status" value="1"/>
</dbReference>
<dbReference type="SUPFAM" id="SSF64376">
    <property type="entry name" value="YlxR-like"/>
    <property type="match status" value="1"/>
</dbReference>
<evidence type="ECO:0000256" key="1">
    <source>
        <dbReference type="SAM" id="MobiDB-lite"/>
    </source>
</evidence>
<dbReference type="InterPro" id="IPR035931">
    <property type="entry name" value="YlxR-like_sf"/>
</dbReference>
<reference evidence="3" key="1">
    <citation type="submission" date="2020-09" db="EMBL/GenBank/DDBJ databases">
        <title>Hoyosella lacisalsi sp. nov., a halotolerant actinobacterium isolated from soil of Lake Gudzhirganskoe.</title>
        <authorList>
            <person name="Yang Q."/>
            <person name="Guo P.Y."/>
            <person name="Liu S.W."/>
            <person name="Li F.N."/>
            <person name="Sun C.H."/>
        </authorList>
    </citation>
    <scope>NUCLEOTIDE SEQUENCE</scope>
    <source>
        <strain evidence="3">G463</strain>
    </source>
</reference>
<keyword evidence="4" id="KW-1185">Reference proteome</keyword>
<proteinExistence type="predicted"/>
<sequence>MPVRTCVGCRRRAFAADLLRIVARQGDEHRACLVPDPRRVLPGRGAWLHPTAQCLDKAVKRRALGKALRRPGNVDTTELDRYVRDSPPPTGGRRPTSMIGPRGSATGSDEP</sequence>
<evidence type="ECO:0000313" key="3">
    <source>
        <dbReference type="EMBL" id="MBD8505458.1"/>
    </source>
</evidence>
<dbReference type="PANTHER" id="PTHR34215">
    <property type="entry name" value="BLL0784 PROTEIN"/>
    <property type="match status" value="1"/>
</dbReference>
<name>A0A927PK94_9ACTN</name>
<dbReference type="Proteomes" id="UP000642993">
    <property type="component" value="Unassembled WGS sequence"/>
</dbReference>
<comment type="caution">
    <text evidence="3">The sequence shown here is derived from an EMBL/GenBank/DDBJ whole genome shotgun (WGS) entry which is preliminary data.</text>
</comment>
<evidence type="ECO:0000259" key="2">
    <source>
        <dbReference type="Pfam" id="PF04296"/>
    </source>
</evidence>
<dbReference type="EMBL" id="JACYWE010000001">
    <property type="protein sequence ID" value="MBD8505458.1"/>
    <property type="molecule type" value="Genomic_DNA"/>
</dbReference>
<organism evidence="3 4">
    <name type="scientific">Lolliginicoccus lacisalsi</name>
    <dbReference type="NCBI Taxonomy" id="2742202"/>
    <lineage>
        <taxon>Bacteria</taxon>
        <taxon>Bacillati</taxon>
        <taxon>Actinomycetota</taxon>
        <taxon>Actinomycetes</taxon>
        <taxon>Mycobacteriales</taxon>
        <taxon>Hoyosellaceae</taxon>
        <taxon>Lolliginicoccus</taxon>
    </lineage>
</organism>
<dbReference type="Pfam" id="PF04296">
    <property type="entry name" value="YlxR"/>
    <property type="match status" value="1"/>
</dbReference>
<dbReference type="InterPro" id="IPR007393">
    <property type="entry name" value="YlxR_dom"/>
</dbReference>
<dbReference type="AlphaFoldDB" id="A0A927PK94"/>
<accession>A0A927PK94</accession>
<evidence type="ECO:0000313" key="4">
    <source>
        <dbReference type="Proteomes" id="UP000642993"/>
    </source>
</evidence>
<dbReference type="Gene3D" id="3.30.1230.10">
    <property type="entry name" value="YlxR-like"/>
    <property type="match status" value="1"/>
</dbReference>
<protein>
    <submittedName>
        <fullName evidence="3">YlxR family protein</fullName>
    </submittedName>
</protein>
<feature type="region of interest" description="Disordered" evidence="1">
    <location>
        <begin position="66"/>
        <end position="111"/>
    </location>
</feature>
<feature type="domain" description="YlxR" evidence="2">
    <location>
        <begin position="4"/>
        <end position="72"/>
    </location>
</feature>